<reference evidence="4" key="1">
    <citation type="submission" date="2020-01" db="EMBL/GenBank/DDBJ databases">
        <title>Whole-genome analyses of novel actinobacteria.</title>
        <authorList>
            <person name="Sahin N."/>
        </authorList>
    </citation>
    <scope>NUCLEOTIDE SEQUENCE</scope>
    <source>
        <strain evidence="4">YC537</strain>
    </source>
</reference>
<dbReference type="GO" id="GO:0016853">
    <property type="term" value="F:isomerase activity"/>
    <property type="evidence" value="ECO:0007669"/>
    <property type="project" value="UniProtKB-KW"/>
</dbReference>
<dbReference type="RefSeq" id="WP_161703934.1">
    <property type="nucleotide sequence ID" value="NZ_JAAAHS010000376.1"/>
</dbReference>
<feature type="active site" evidence="3">
    <location>
        <position position="54"/>
    </location>
</feature>
<comment type="similarity">
    <text evidence="1">Belongs to the PhzF family.</text>
</comment>
<organism evidence="4 5">
    <name type="scientific">Streptomyces boluensis</name>
    <dbReference type="NCBI Taxonomy" id="1775135"/>
    <lineage>
        <taxon>Bacteria</taxon>
        <taxon>Bacillati</taxon>
        <taxon>Actinomycetota</taxon>
        <taxon>Actinomycetes</taxon>
        <taxon>Kitasatosporales</taxon>
        <taxon>Streptomycetaceae</taxon>
        <taxon>Streptomyces</taxon>
    </lineage>
</organism>
<comment type="caution">
    <text evidence="4">The sequence shown here is derived from an EMBL/GenBank/DDBJ whole genome shotgun (WGS) entry which is preliminary data.</text>
</comment>
<dbReference type="Proteomes" id="UP000598297">
    <property type="component" value="Unassembled WGS sequence"/>
</dbReference>
<evidence type="ECO:0000256" key="2">
    <source>
        <dbReference type="ARBA" id="ARBA00023235"/>
    </source>
</evidence>
<dbReference type="GO" id="GO:0005737">
    <property type="term" value="C:cytoplasm"/>
    <property type="evidence" value="ECO:0007669"/>
    <property type="project" value="TreeGrafter"/>
</dbReference>
<dbReference type="NCBIfam" id="TIGR00654">
    <property type="entry name" value="PhzF_family"/>
    <property type="match status" value="1"/>
</dbReference>
<dbReference type="AlphaFoldDB" id="A0A964UUS1"/>
<dbReference type="SUPFAM" id="SSF54506">
    <property type="entry name" value="Diaminopimelate epimerase-like"/>
    <property type="match status" value="1"/>
</dbReference>
<dbReference type="PIRSF" id="PIRSF016184">
    <property type="entry name" value="PhzC_PhzF"/>
    <property type="match status" value="1"/>
</dbReference>
<evidence type="ECO:0000313" key="5">
    <source>
        <dbReference type="Proteomes" id="UP000598297"/>
    </source>
</evidence>
<dbReference type="InterPro" id="IPR003719">
    <property type="entry name" value="Phenazine_PhzF-like"/>
</dbReference>
<evidence type="ECO:0000256" key="1">
    <source>
        <dbReference type="ARBA" id="ARBA00008270"/>
    </source>
</evidence>
<protein>
    <submittedName>
        <fullName evidence="4">PhzF family phenazine biosynthesis isomerase</fullName>
    </submittedName>
</protein>
<dbReference type="Pfam" id="PF02567">
    <property type="entry name" value="PhzC-PhzF"/>
    <property type="match status" value="1"/>
</dbReference>
<accession>A0A964UUS1</accession>
<proteinExistence type="inferred from homology"/>
<gene>
    <name evidence="4" type="ORF">GUY60_31230</name>
</gene>
<keyword evidence="2 4" id="KW-0413">Isomerase</keyword>
<name>A0A964UUS1_9ACTN</name>
<evidence type="ECO:0000313" key="4">
    <source>
        <dbReference type="EMBL" id="NBE55829.1"/>
    </source>
</evidence>
<dbReference type="Gene3D" id="3.10.310.10">
    <property type="entry name" value="Diaminopimelate Epimerase, Chain A, domain 1"/>
    <property type="match status" value="2"/>
</dbReference>
<dbReference type="OrthoDB" id="9788221at2"/>
<evidence type="ECO:0000256" key="3">
    <source>
        <dbReference type="PIRSR" id="PIRSR016184-1"/>
    </source>
</evidence>
<dbReference type="EMBL" id="JAAAHS010000376">
    <property type="protein sequence ID" value="NBE55829.1"/>
    <property type="molecule type" value="Genomic_DNA"/>
</dbReference>
<sequence>MSSASASGTRPEILRYTAFSADPAGGNPAGVVLDASGLADSEQLAIAAELGYSETAFLTPPPAELADADGRAYTLRFFSPKDEVNFCGHATVATAVALAQHNGGPGDFVFATPAGTVPVTVADVDGELRATLTSVEPHLKDVDPADLDEALGALGWAATDLDPQLPPRIAFAGNDHLVLAAATRARLADLDYDFARLESLMHRLGLTTVQLVWRASAELYHARDPFPVGGVIEDPATGAAAAAFGAYARELGLTGQDSRFVIRQGEDMGRPGTLTVTLRQGDPRVHVAGTAVRIEA</sequence>
<keyword evidence="5" id="KW-1185">Reference proteome</keyword>
<dbReference type="PANTHER" id="PTHR13774:SF39">
    <property type="entry name" value="BIOSYNTHESIS PROTEIN, PUTATIVE-RELATED"/>
    <property type="match status" value="1"/>
</dbReference>
<dbReference type="PANTHER" id="PTHR13774">
    <property type="entry name" value="PHENAZINE BIOSYNTHESIS PROTEIN"/>
    <property type="match status" value="1"/>
</dbReference>